<evidence type="ECO:0000313" key="3">
    <source>
        <dbReference type="EMBL" id="PCI79354.1"/>
    </source>
</evidence>
<dbReference type="PROSITE" id="PS51746">
    <property type="entry name" value="PPM_2"/>
    <property type="match status" value="1"/>
</dbReference>
<dbReference type="SMART" id="SM00332">
    <property type="entry name" value="PP2Cc"/>
    <property type="match status" value="1"/>
</dbReference>
<feature type="compositionally biased region" description="Basic and acidic residues" evidence="1">
    <location>
        <begin position="15"/>
        <end position="25"/>
    </location>
</feature>
<name>A0A2A4XA05_9GAMM</name>
<dbReference type="GO" id="GO:0004722">
    <property type="term" value="F:protein serine/threonine phosphatase activity"/>
    <property type="evidence" value="ECO:0007669"/>
    <property type="project" value="InterPro"/>
</dbReference>
<organism evidence="3 4">
    <name type="scientific">SAR86 cluster bacterium</name>
    <dbReference type="NCBI Taxonomy" id="2030880"/>
    <lineage>
        <taxon>Bacteria</taxon>
        <taxon>Pseudomonadati</taxon>
        <taxon>Pseudomonadota</taxon>
        <taxon>Gammaproteobacteria</taxon>
        <taxon>SAR86 cluster</taxon>
    </lineage>
</organism>
<dbReference type="AlphaFoldDB" id="A0A2A4XA05"/>
<feature type="domain" description="PPM-type phosphatase" evidence="2">
    <location>
        <begin position="10"/>
        <end position="252"/>
    </location>
</feature>
<sequence length="252" mass="27690">MSETQAQLRITGHTDTGRRREHNQDHIGFDQELGIAVLADGMGGHKAGEVAAHMAVKFVLEKLQKLVLQETSVSITGSQLLEFVSNTISSSNTEIFRAQEKEEAYRSMGTTIVAALVVGSQVYVGHVGDSRLYLYRNRTVKRLTKDHSLVQDLIDRGFYTEREARGANVGHVVTRAMGTKLDVDVDTAEESLLPYDLLMLCSDGLTDMVSDWQIAETIDENIADLDLAAKKLIALANLNGGKDNISVILMQT</sequence>
<dbReference type="SUPFAM" id="SSF81606">
    <property type="entry name" value="PP2C-like"/>
    <property type="match status" value="1"/>
</dbReference>
<dbReference type="NCBIfam" id="NF033484">
    <property type="entry name" value="Stp1_PP2C_phos"/>
    <property type="match status" value="1"/>
</dbReference>
<feature type="region of interest" description="Disordered" evidence="1">
    <location>
        <begin position="1"/>
        <end position="25"/>
    </location>
</feature>
<dbReference type="InterPro" id="IPR001932">
    <property type="entry name" value="PPM-type_phosphatase-like_dom"/>
</dbReference>
<protein>
    <submittedName>
        <fullName evidence="3">Protein phosphatase</fullName>
    </submittedName>
</protein>
<accession>A0A2A4XA05</accession>
<dbReference type="Gene3D" id="3.60.40.10">
    <property type="entry name" value="PPM-type phosphatase domain"/>
    <property type="match status" value="1"/>
</dbReference>
<dbReference type="EMBL" id="NVUL01000018">
    <property type="protein sequence ID" value="PCI79354.1"/>
    <property type="molecule type" value="Genomic_DNA"/>
</dbReference>
<dbReference type="InterPro" id="IPR036457">
    <property type="entry name" value="PPM-type-like_dom_sf"/>
</dbReference>
<reference evidence="4" key="1">
    <citation type="submission" date="2017-08" db="EMBL/GenBank/DDBJ databases">
        <title>A dynamic microbial community with high functional redundancy inhabits the cold, oxic subseafloor aquifer.</title>
        <authorList>
            <person name="Tully B.J."/>
            <person name="Wheat C.G."/>
            <person name="Glazer B.T."/>
            <person name="Huber J.A."/>
        </authorList>
    </citation>
    <scope>NUCLEOTIDE SEQUENCE [LARGE SCALE GENOMIC DNA]</scope>
</reference>
<dbReference type="CDD" id="cd00143">
    <property type="entry name" value="PP2Cc"/>
    <property type="match status" value="1"/>
</dbReference>
<dbReference type="InterPro" id="IPR015655">
    <property type="entry name" value="PP2C"/>
</dbReference>
<gene>
    <name evidence="3" type="ORF">COB20_05040</name>
</gene>
<comment type="caution">
    <text evidence="3">The sequence shown here is derived from an EMBL/GenBank/DDBJ whole genome shotgun (WGS) entry which is preliminary data.</text>
</comment>
<dbReference type="SMART" id="SM00331">
    <property type="entry name" value="PP2C_SIG"/>
    <property type="match status" value="1"/>
</dbReference>
<dbReference type="Proteomes" id="UP000218767">
    <property type="component" value="Unassembled WGS sequence"/>
</dbReference>
<dbReference type="PANTHER" id="PTHR47992">
    <property type="entry name" value="PROTEIN PHOSPHATASE"/>
    <property type="match status" value="1"/>
</dbReference>
<evidence type="ECO:0000313" key="4">
    <source>
        <dbReference type="Proteomes" id="UP000218767"/>
    </source>
</evidence>
<evidence type="ECO:0000259" key="2">
    <source>
        <dbReference type="PROSITE" id="PS51746"/>
    </source>
</evidence>
<dbReference type="Pfam" id="PF13672">
    <property type="entry name" value="PP2C_2"/>
    <property type="match status" value="1"/>
</dbReference>
<proteinExistence type="predicted"/>
<evidence type="ECO:0000256" key="1">
    <source>
        <dbReference type="SAM" id="MobiDB-lite"/>
    </source>
</evidence>